<protein>
    <submittedName>
        <fullName evidence="1">Uncharacterized protein</fullName>
    </submittedName>
</protein>
<dbReference type="Proteomes" id="UP001057402">
    <property type="component" value="Chromosome 4"/>
</dbReference>
<reference evidence="2" key="1">
    <citation type="journal article" date="2023" name="Front. Plant Sci.">
        <title>Chromosomal-level genome assembly of Melastoma candidum provides insights into trichome evolution.</title>
        <authorList>
            <person name="Zhong Y."/>
            <person name="Wu W."/>
            <person name="Sun C."/>
            <person name="Zou P."/>
            <person name="Liu Y."/>
            <person name="Dai S."/>
            <person name="Zhou R."/>
        </authorList>
    </citation>
    <scope>NUCLEOTIDE SEQUENCE [LARGE SCALE GENOMIC DNA]</scope>
</reference>
<accession>A0ACB9R4S9</accession>
<name>A0ACB9R4S9_9MYRT</name>
<organism evidence="1 2">
    <name type="scientific">Melastoma candidum</name>
    <dbReference type="NCBI Taxonomy" id="119954"/>
    <lineage>
        <taxon>Eukaryota</taxon>
        <taxon>Viridiplantae</taxon>
        <taxon>Streptophyta</taxon>
        <taxon>Embryophyta</taxon>
        <taxon>Tracheophyta</taxon>
        <taxon>Spermatophyta</taxon>
        <taxon>Magnoliopsida</taxon>
        <taxon>eudicotyledons</taxon>
        <taxon>Gunneridae</taxon>
        <taxon>Pentapetalae</taxon>
        <taxon>rosids</taxon>
        <taxon>malvids</taxon>
        <taxon>Myrtales</taxon>
        <taxon>Melastomataceae</taxon>
        <taxon>Melastomatoideae</taxon>
        <taxon>Melastomateae</taxon>
        <taxon>Melastoma</taxon>
    </lineage>
</organism>
<keyword evidence="2" id="KW-1185">Reference proteome</keyword>
<sequence>MVHEIWPLLPASALLQGDRLLAAVLQDLSFDAARKLILKFQEVSPWTTFGHVAANSTIPEDLDRESKIHIIDISNTLCTQWPLLEAAVATRNDETPRLKQTVVVVASIVQAVMKEMGGMEKFT</sequence>
<proteinExistence type="predicted"/>
<dbReference type="EMBL" id="CM042883">
    <property type="protein sequence ID" value="KAI4372468.1"/>
    <property type="molecule type" value="Genomic_DNA"/>
</dbReference>
<gene>
    <name evidence="1" type="ORF">MLD38_010695</name>
</gene>
<evidence type="ECO:0000313" key="1">
    <source>
        <dbReference type="EMBL" id="KAI4372468.1"/>
    </source>
</evidence>
<evidence type="ECO:0000313" key="2">
    <source>
        <dbReference type="Proteomes" id="UP001057402"/>
    </source>
</evidence>
<comment type="caution">
    <text evidence="1">The sequence shown here is derived from an EMBL/GenBank/DDBJ whole genome shotgun (WGS) entry which is preliminary data.</text>
</comment>